<name>A0A173SBP2_9FIRM</name>
<dbReference type="Gene3D" id="3.90.960.10">
    <property type="entry name" value="YbaK/aminoacyl-tRNA synthetase-associated domain"/>
    <property type="match status" value="1"/>
</dbReference>
<proteinExistence type="inferred from homology"/>
<evidence type="ECO:0000313" key="4">
    <source>
        <dbReference type="EMBL" id="RGZ77518.1"/>
    </source>
</evidence>
<protein>
    <submittedName>
        <fullName evidence="3">Prolyl-tRNA deacylase proX</fullName>
    </submittedName>
    <submittedName>
        <fullName evidence="4">Prolyl-tRNA synthetase associated domain-containing protein</fullName>
    </submittedName>
</protein>
<dbReference type="Proteomes" id="UP000284621">
    <property type="component" value="Unassembled WGS sequence"/>
</dbReference>
<evidence type="ECO:0000259" key="2">
    <source>
        <dbReference type="Pfam" id="PF04073"/>
    </source>
</evidence>
<dbReference type="OrthoDB" id="9798587at2"/>
<dbReference type="Pfam" id="PF04073">
    <property type="entry name" value="tRNA_edit"/>
    <property type="match status" value="1"/>
</dbReference>
<dbReference type="InterPro" id="IPR040285">
    <property type="entry name" value="ProX/PRXD1"/>
</dbReference>
<dbReference type="Proteomes" id="UP000286561">
    <property type="component" value="Unassembled WGS sequence"/>
</dbReference>
<evidence type="ECO:0000313" key="3">
    <source>
        <dbReference type="EMBL" id="CUM87149.1"/>
    </source>
</evidence>
<dbReference type="SUPFAM" id="SSF55826">
    <property type="entry name" value="YbaK/ProRS associated domain"/>
    <property type="match status" value="1"/>
</dbReference>
<dbReference type="Proteomes" id="UP000095390">
    <property type="component" value="Unassembled WGS sequence"/>
</dbReference>
<keyword evidence="7" id="KW-1185">Reference proteome</keyword>
<dbReference type="InterPro" id="IPR036754">
    <property type="entry name" value="YbaK/aa-tRNA-synt-asso_dom_sf"/>
</dbReference>
<evidence type="ECO:0000313" key="5">
    <source>
        <dbReference type="EMBL" id="RHC62409.1"/>
    </source>
</evidence>
<organism evidence="3 6">
    <name type="scientific">Anaerobutyricum hallii</name>
    <dbReference type="NCBI Taxonomy" id="39488"/>
    <lineage>
        <taxon>Bacteria</taxon>
        <taxon>Bacillati</taxon>
        <taxon>Bacillota</taxon>
        <taxon>Clostridia</taxon>
        <taxon>Lachnospirales</taxon>
        <taxon>Lachnospiraceae</taxon>
        <taxon>Anaerobutyricum</taxon>
    </lineage>
</organism>
<feature type="domain" description="YbaK/aminoacyl-tRNA synthetase-associated" evidence="2">
    <location>
        <begin position="22"/>
        <end position="148"/>
    </location>
</feature>
<dbReference type="EMBL" id="CYYC01000007">
    <property type="protein sequence ID" value="CUM87149.1"/>
    <property type="molecule type" value="Genomic_DNA"/>
</dbReference>
<comment type="similarity">
    <text evidence="1">Belongs to the PRORSD1 family.</text>
</comment>
<keyword evidence="4" id="KW-0436">Ligase</keyword>
<evidence type="ECO:0000313" key="8">
    <source>
        <dbReference type="Proteomes" id="UP000286561"/>
    </source>
</evidence>
<accession>A0A173SBP2</accession>
<dbReference type="GO" id="GO:0004812">
    <property type="term" value="F:aminoacyl-tRNA ligase activity"/>
    <property type="evidence" value="ECO:0007669"/>
    <property type="project" value="UniProtKB-KW"/>
</dbReference>
<sequence length="163" mass="18878">MNKQDIYNYLKENNIWHEITEHKAVYNMAELAEVDTPYPEADAKNLFVRDDKKKNFYLITVRGDKRVNLKEFRKANGTRPLSFASEENLMDIMGLIPGAVTPLGILNDTEKKVHFYLDKHFLEEPGLVGVHPNDNTATVWLKTEDLIRIIEEHEHDVTLVSLD</sequence>
<reference evidence="7 8" key="2">
    <citation type="submission" date="2018-08" db="EMBL/GenBank/DDBJ databases">
        <title>A genome reference for cultivated species of the human gut microbiota.</title>
        <authorList>
            <person name="Zou Y."/>
            <person name="Xue W."/>
            <person name="Luo G."/>
        </authorList>
    </citation>
    <scope>NUCLEOTIDE SEQUENCE [LARGE SCALE GENOMIC DNA]</scope>
    <source>
        <strain evidence="5 7">AM34-3LB</strain>
        <strain evidence="4 8">AM48-23BH</strain>
    </source>
</reference>
<evidence type="ECO:0000313" key="6">
    <source>
        <dbReference type="Proteomes" id="UP000095390"/>
    </source>
</evidence>
<dbReference type="InterPro" id="IPR007214">
    <property type="entry name" value="YbaK/aa-tRNA-synth-assoc-dom"/>
</dbReference>
<dbReference type="EMBL" id="QSEP01000158">
    <property type="protein sequence ID" value="RGZ77518.1"/>
    <property type="molecule type" value="Genomic_DNA"/>
</dbReference>
<reference evidence="3 6" key="1">
    <citation type="submission" date="2015-09" db="EMBL/GenBank/DDBJ databases">
        <authorList>
            <consortium name="Pathogen Informatics"/>
        </authorList>
    </citation>
    <scope>NUCLEOTIDE SEQUENCE [LARGE SCALE GENOMIC DNA]</scope>
    <source>
        <strain evidence="3 6">2789STDY5834966</strain>
    </source>
</reference>
<dbReference type="EMBL" id="QSID01000014">
    <property type="protein sequence ID" value="RHC62409.1"/>
    <property type="molecule type" value="Genomic_DNA"/>
</dbReference>
<dbReference type="PANTHER" id="PTHR31423:SF3">
    <property type="entry name" value="PROLYL-TRNA SYNTHETASE ASSOCIATED DOMAIN-CONTAINING PROTEIN 1-RELATED"/>
    <property type="match status" value="1"/>
</dbReference>
<keyword evidence="4" id="KW-0030">Aminoacyl-tRNA synthetase</keyword>
<evidence type="ECO:0000256" key="1">
    <source>
        <dbReference type="ARBA" id="ARBA00010201"/>
    </source>
</evidence>
<dbReference type="PANTHER" id="PTHR31423">
    <property type="entry name" value="YBAK DOMAIN-CONTAINING PROTEIN"/>
    <property type="match status" value="1"/>
</dbReference>
<dbReference type="AlphaFoldDB" id="A0A173SBP2"/>
<dbReference type="RefSeq" id="WP_055182490.1">
    <property type="nucleotide sequence ID" value="NZ_CABJFJ010000014.1"/>
</dbReference>
<evidence type="ECO:0000313" key="7">
    <source>
        <dbReference type="Proteomes" id="UP000284621"/>
    </source>
</evidence>
<dbReference type="GO" id="GO:0002161">
    <property type="term" value="F:aminoacyl-tRNA deacylase activity"/>
    <property type="evidence" value="ECO:0007669"/>
    <property type="project" value="InterPro"/>
</dbReference>
<dbReference type="CDD" id="cd04335">
    <property type="entry name" value="PrdX_deacylase"/>
    <property type="match status" value="1"/>
</dbReference>
<gene>
    <name evidence="3" type="primary">proX</name>
    <name evidence="5" type="ORF">DW833_11500</name>
    <name evidence="4" type="ORF">DW972_14405</name>
    <name evidence="3" type="ORF">ERS852578_00768</name>
</gene>